<evidence type="ECO:0000313" key="13">
    <source>
        <dbReference type="EMBL" id="CBL28390.1"/>
    </source>
</evidence>
<dbReference type="HAMAP" id="MF_00920">
    <property type="entry name" value="FtsY"/>
    <property type="match status" value="1"/>
</dbReference>
<evidence type="ECO:0000256" key="2">
    <source>
        <dbReference type="ARBA" id="ARBA00022490"/>
    </source>
</evidence>
<keyword evidence="4 9" id="KW-0378">Hydrolase</keyword>
<dbReference type="InterPro" id="IPR013822">
    <property type="entry name" value="Signal_recog_particl_SRP54_hlx"/>
</dbReference>
<evidence type="ECO:0000259" key="12">
    <source>
        <dbReference type="SMART" id="SM00963"/>
    </source>
</evidence>
<dbReference type="InterPro" id="IPR004390">
    <property type="entry name" value="SR_rcpt_FtsY"/>
</dbReference>
<keyword evidence="2 9" id="KW-0963">Cytoplasm</keyword>
<dbReference type="SUPFAM" id="SSF52540">
    <property type="entry name" value="P-loop containing nucleoside triphosphate hydrolases"/>
    <property type="match status" value="1"/>
</dbReference>
<evidence type="ECO:0000256" key="1">
    <source>
        <dbReference type="ARBA" id="ARBA00022475"/>
    </source>
</evidence>
<dbReference type="InterPro" id="IPR036225">
    <property type="entry name" value="SRP/SRP_N"/>
</dbReference>
<keyword evidence="7 9" id="KW-0675">Receptor</keyword>
<feature type="binding site" evidence="9">
    <location>
        <begin position="256"/>
        <end position="259"/>
    </location>
    <ligand>
        <name>GTP</name>
        <dbReference type="ChEBI" id="CHEBI:37565"/>
    </ligand>
</feature>
<dbReference type="EMBL" id="FP929056">
    <property type="protein sequence ID" value="CBL28390.1"/>
    <property type="molecule type" value="Genomic_DNA"/>
</dbReference>
<name>A0AB94IX99_9BACT</name>
<comment type="subunit">
    <text evidence="9">Part of the signal recognition particle protein translocation system, which is composed of SRP and FtsY.</text>
</comment>
<evidence type="ECO:0000259" key="10">
    <source>
        <dbReference type="SMART" id="SM00382"/>
    </source>
</evidence>
<comment type="function">
    <text evidence="9">Involved in targeting and insertion of nascent membrane proteins into the cytoplasmic membrane. Acts as a receptor for the complex formed by the signal recognition particle (SRP) and the ribosome-nascent chain (RNC).</text>
</comment>
<feature type="domain" description="SRP54-type proteins GTP-binding" evidence="11">
    <location>
        <begin position="103"/>
        <end position="304"/>
    </location>
</feature>
<feature type="domain" description="Signal recognition particle SRP54 helical bundle" evidence="12">
    <location>
        <begin position="7"/>
        <end position="87"/>
    </location>
</feature>
<dbReference type="Gene3D" id="1.20.120.140">
    <property type="entry name" value="Signal recognition particle SRP54, nucleotide-binding domain"/>
    <property type="match status" value="1"/>
</dbReference>
<keyword evidence="14" id="KW-1185">Reference proteome</keyword>
<keyword evidence="5 9" id="KW-0342">GTP-binding</keyword>
<evidence type="ECO:0000256" key="5">
    <source>
        <dbReference type="ARBA" id="ARBA00023134"/>
    </source>
</evidence>
<feature type="binding site" evidence="9">
    <location>
        <begin position="192"/>
        <end position="196"/>
    </location>
    <ligand>
        <name>GTP</name>
        <dbReference type="ChEBI" id="CHEBI:37565"/>
    </ligand>
</feature>
<protein>
    <recommendedName>
        <fullName evidence="9">Signal recognition particle receptor FtsY</fullName>
        <shortName evidence="9">SRP receptor</shortName>
        <ecNumber evidence="9">3.6.5.4</ecNumber>
    </recommendedName>
</protein>
<accession>A0AB94IX99</accession>
<dbReference type="GO" id="GO:0005737">
    <property type="term" value="C:cytoplasm"/>
    <property type="evidence" value="ECO:0007669"/>
    <property type="project" value="UniProtKB-SubCell"/>
</dbReference>
<dbReference type="FunFam" id="3.40.50.300:FF:000053">
    <property type="entry name" value="Signal recognition particle receptor FtsY"/>
    <property type="match status" value="1"/>
</dbReference>
<feature type="binding site" evidence="9">
    <location>
        <begin position="110"/>
        <end position="117"/>
    </location>
    <ligand>
        <name>GTP</name>
        <dbReference type="ChEBI" id="CHEBI:37565"/>
    </ligand>
</feature>
<dbReference type="SUPFAM" id="SSF47364">
    <property type="entry name" value="Domain of the SRP/SRP receptor G-proteins"/>
    <property type="match status" value="1"/>
</dbReference>
<reference evidence="13 14" key="2">
    <citation type="submission" date="2010-03" db="EMBL/GenBank/DDBJ databases">
        <authorList>
            <person name="Pajon A."/>
        </authorList>
    </citation>
    <scope>NUCLEOTIDE SEQUENCE [LARGE SCALE GENOMIC DNA]</scope>
    <source>
        <strain evidence="13 14">SGP1</strain>
    </source>
</reference>
<dbReference type="GO" id="GO:0005525">
    <property type="term" value="F:GTP binding"/>
    <property type="evidence" value="ECO:0007669"/>
    <property type="project" value="UniProtKB-UniRule"/>
</dbReference>
<dbReference type="InterPro" id="IPR003593">
    <property type="entry name" value="AAA+_ATPase"/>
</dbReference>
<dbReference type="KEGG" id="sbr:SY1_12480"/>
<dbReference type="Proteomes" id="UP000008957">
    <property type="component" value="Chromosome"/>
</dbReference>
<dbReference type="InterPro" id="IPR042101">
    <property type="entry name" value="SRP54_N_sf"/>
</dbReference>
<evidence type="ECO:0000256" key="7">
    <source>
        <dbReference type="ARBA" id="ARBA00023170"/>
    </source>
</evidence>
<dbReference type="Gene3D" id="3.40.50.300">
    <property type="entry name" value="P-loop containing nucleotide triphosphate hydrolases"/>
    <property type="match status" value="1"/>
</dbReference>
<dbReference type="RefSeq" id="WP_015556537.1">
    <property type="nucleotide sequence ID" value="NC_021038.1"/>
</dbReference>
<gene>
    <name evidence="9" type="primary">ftsY</name>
    <name evidence="13" type="ORF">SY1_12480</name>
</gene>
<comment type="subcellular location">
    <subcellularLocation>
        <location evidence="9">Cell membrane</location>
        <topology evidence="9">Peripheral membrane protein</topology>
        <orientation evidence="9">Cytoplasmic side</orientation>
    </subcellularLocation>
    <subcellularLocation>
        <location evidence="9">Cytoplasm</location>
    </subcellularLocation>
</comment>
<dbReference type="InterPro" id="IPR000897">
    <property type="entry name" value="SRP54_GTPase_dom"/>
</dbReference>
<dbReference type="SMART" id="SM00963">
    <property type="entry name" value="SRP54_N"/>
    <property type="match status" value="1"/>
</dbReference>
<keyword evidence="1 9" id="KW-1003">Cell membrane</keyword>
<dbReference type="EC" id="3.6.5.4" evidence="9"/>
<dbReference type="Pfam" id="PF00448">
    <property type="entry name" value="SRP54"/>
    <property type="match status" value="1"/>
</dbReference>
<evidence type="ECO:0000313" key="14">
    <source>
        <dbReference type="Proteomes" id="UP000008957"/>
    </source>
</evidence>
<evidence type="ECO:0000256" key="3">
    <source>
        <dbReference type="ARBA" id="ARBA00022741"/>
    </source>
</evidence>
<dbReference type="GO" id="GO:0005886">
    <property type="term" value="C:plasma membrane"/>
    <property type="evidence" value="ECO:0007669"/>
    <property type="project" value="UniProtKB-SubCell"/>
</dbReference>
<evidence type="ECO:0000256" key="8">
    <source>
        <dbReference type="ARBA" id="ARBA00048027"/>
    </source>
</evidence>
<evidence type="ECO:0000256" key="9">
    <source>
        <dbReference type="HAMAP-Rule" id="MF_00920"/>
    </source>
</evidence>
<dbReference type="InterPro" id="IPR027417">
    <property type="entry name" value="P-loop_NTPase"/>
</dbReference>
<dbReference type="NCBIfam" id="TIGR00064">
    <property type="entry name" value="ftsY"/>
    <property type="match status" value="1"/>
</dbReference>
<keyword evidence="3 9" id="KW-0547">Nucleotide-binding</keyword>
<dbReference type="GO" id="GO:0003924">
    <property type="term" value="F:GTPase activity"/>
    <property type="evidence" value="ECO:0007669"/>
    <property type="project" value="UniProtKB-UniRule"/>
</dbReference>
<dbReference type="SMART" id="SM00962">
    <property type="entry name" value="SRP54"/>
    <property type="match status" value="1"/>
</dbReference>
<proteinExistence type="inferred from homology"/>
<dbReference type="GO" id="GO:0005047">
    <property type="term" value="F:signal recognition particle binding"/>
    <property type="evidence" value="ECO:0007669"/>
    <property type="project" value="TreeGrafter"/>
</dbReference>
<dbReference type="GO" id="GO:0006614">
    <property type="term" value="P:SRP-dependent cotranslational protein targeting to membrane"/>
    <property type="evidence" value="ECO:0007669"/>
    <property type="project" value="InterPro"/>
</dbReference>
<evidence type="ECO:0000259" key="11">
    <source>
        <dbReference type="SMART" id="SM00962"/>
    </source>
</evidence>
<dbReference type="AlphaFoldDB" id="A0AB94IX99"/>
<dbReference type="Pfam" id="PF02881">
    <property type="entry name" value="SRP54_N"/>
    <property type="match status" value="1"/>
</dbReference>
<dbReference type="PANTHER" id="PTHR43134:SF1">
    <property type="entry name" value="SIGNAL RECOGNITION PARTICLE RECEPTOR SUBUNIT ALPHA"/>
    <property type="match status" value="1"/>
</dbReference>
<keyword evidence="6 9" id="KW-0472">Membrane</keyword>
<evidence type="ECO:0000256" key="4">
    <source>
        <dbReference type="ARBA" id="ARBA00022801"/>
    </source>
</evidence>
<reference evidence="14" key="1">
    <citation type="submission" date="2010-03" db="EMBL/GenBank/DDBJ databases">
        <title>The genome sequence of Synergistetes sp. SGP1.</title>
        <authorList>
            <consortium name="metaHIT consortium -- http://www.metahit.eu/"/>
            <person name="Pajon A."/>
            <person name="Turner K."/>
            <person name="Parkhill J."/>
            <person name="Wade W."/>
            <person name="Vartoukian S."/>
        </authorList>
    </citation>
    <scope>NUCLEOTIDE SEQUENCE [LARGE SCALE GENOMIC DNA]</scope>
    <source>
        <strain evidence="14">SGP1</strain>
    </source>
</reference>
<comment type="catalytic activity">
    <reaction evidence="8 9">
        <text>GTP + H2O = GDP + phosphate + H(+)</text>
        <dbReference type="Rhea" id="RHEA:19669"/>
        <dbReference type="ChEBI" id="CHEBI:15377"/>
        <dbReference type="ChEBI" id="CHEBI:15378"/>
        <dbReference type="ChEBI" id="CHEBI:37565"/>
        <dbReference type="ChEBI" id="CHEBI:43474"/>
        <dbReference type="ChEBI" id="CHEBI:58189"/>
        <dbReference type="EC" id="3.6.5.4"/>
    </reaction>
</comment>
<dbReference type="PANTHER" id="PTHR43134">
    <property type="entry name" value="SIGNAL RECOGNITION PARTICLE RECEPTOR SUBUNIT ALPHA"/>
    <property type="match status" value="1"/>
</dbReference>
<organism evidence="13 14">
    <name type="scientific">Fretibacterium fastidiosum</name>
    <dbReference type="NCBI Taxonomy" id="651822"/>
    <lineage>
        <taxon>Bacteria</taxon>
        <taxon>Thermotogati</taxon>
        <taxon>Synergistota</taxon>
        <taxon>Synergistia</taxon>
        <taxon>Synergistales</taxon>
        <taxon>Aminobacteriaceae</taxon>
        <taxon>Fretibacterium</taxon>
    </lineage>
</organism>
<dbReference type="SMART" id="SM00382">
    <property type="entry name" value="AAA"/>
    <property type="match status" value="1"/>
</dbReference>
<evidence type="ECO:0000256" key="6">
    <source>
        <dbReference type="ARBA" id="ARBA00023136"/>
    </source>
</evidence>
<sequence length="309" mass="32975">MAFFARLKEGLKGVKERWSGGIARLFSGSSFDDAFWEELEDRLIAGDVGVELSEELVESLKGEVRARGIASPEALRDVFVERITAELLSVPGMGKPFETEPAPQVLLMVGVNGSGKTTSAGKLALQFKGQGKGVVLAAADTFRAAAVEQLQIWGERVGVRVVAQGQGSDPAAVAFDAWQAARSAGADLLIVDTAGRLHDKHNLMEELRKIQRVLVREAGEDRVQTVLVLDAVLGQNSVAQAETFNSILPVSSIVLTKYDNTAKGGVVLAIARRLRIPVRCIGLGEAPEDLSPFDPAEFAAALMEGEAGR</sequence>
<comment type="similarity">
    <text evidence="9">Belongs to the GTP-binding SRP family. FtsY subfamily.</text>
</comment>
<feature type="domain" description="AAA+ ATPase" evidence="10">
    <location>
        <begin position="102"/>
        <end position="283"/>
    </location>
</feature>